<dbReference type="Gramene" id="KJB38383">
    <property type="protein sequence ID" value="KJB38383"/>
    <property type="gene ID" value="B456_006G252400"/>
</dbReference>
<accession>A0A0D2QGB0</accession>
<evidence type="ECO:0008006" key="3">
    <source>
        <dbReference type="Google" id="ProtNLM"/>
    </source>
</evidence>
<proteinExistence type="predicted"/>
<dbReference type="AlphaFoldDB" id="A0A0D2QGB0"/>
<dbReference type="Pfam" id="PF04749">
    <property type="entry name" value="PLAC8"/>
    <property type="match status" value="1"/>
</dbReference>
<evidence type="ECO:0000313" key="2">
    <source>
        <dbReference type="Proteomes" id="UP000032304"/>
    </source>
</evidence>
<organism evidence="1 2">
    <name type="scientific">Gossypium raimondii</name>
    <name type="common">Peruvian cotton</name>
    <name type="synonym">Gossypium klotzschianum subsp. raimondii</name>
    <dbReference type="NCBI Taxonomy" id="29730"/>
    <lineage>
        <taxon>Eukaryota</taxon>
        <taxon>Viridiplantae</taxon>
        <taxon>Streptophyta</taxon>
        <taxon>Embryophyta</taxon>
        <taxon>Tracheophyta</taxon>
        <taxon>Spermatophyta</taxon>
        <taxon>Magnoliopsida</taxon>
        <taxon>eudicotyledons</taxon>
        <taxon>Gunneridae</taxon>
        <taxon>Pentapetalae</taxon>
        <taxon>rosids</taxon>
        <taxon>malvids</taxon>
        <taxon>Malvales</taxon>
        <taxon>Malvaceae</taxon>
        <taxon>Malvoideae</taxon>
        <taxon>Gossypium</taxon>
    </lineage>
</organism>
<dbReference type="NCBIfam" id="TIGR01571">
    <property type="entry name" value="A_thal_Cys_rich"/>
    <property type="match status" value="1"/>
</dbReference>
<dbReference type="PANTHER" id="PTHR15907">
    <property type="entry name" value="DUF614 FAMILY PROTEIN-RELATED"/>
    <property type="match status" value="1"/>
</dbReference>
<keyword evidence="2" id="KW-1185">Reference proteome</keyword>
<protein>
    <recommendedName>
        <fullName evidence="3">Cell number regulator 2-like</fullName>
    </recommendedName>
</protein>
<dbReference type="STRING" id="29730.A0A0D2QGB0"/>
<sequence length="137" mass="14976">MNIFHRPQPPKWSASLCGCGGDIGTCCITCCLPCVTFGQIAEMVDQGQSTCVQQGCIYCVLMLFSCQCLLSCVYREKLRAKFGLPAEPCHDCCVHFCCESCALCQEHAELKARGFDPSRGWKGPATAPPSMPPTMKR</sequence>
<reference evidence="1 2" key="1">
    <citation type="journal article" date="2012" name="Nature">
        <title>Repeated polyploidization of Gossypium genomes and the evolution of spinnable cotton fibres.</title>
        <authorList>
            <person name="Paterson A.H."/>
            <person name="Wendel J.F."/>
            <person name="Gundlach H."/>
            <person name="Guo H."/>
            <person name="Jenkins J."/>
            <person name="Jin D."/>
            <person name="Llewellyn D."/>
            <person name="Showmaker K.C."/>
            <person name="Shu S."/>
            <person name="Udall J."/>
            <person name="Yoo M.J."/>
            <person name="Byers R."/>
            <person name="Chen W."/>
            <person name="Doron-Faigenboim A."/>
            <person name="Duke M.V."/>
            <person name="Gong L."/>
            <person name="Grimwood J."/>
            <person name="Grover C."/>
            <person name="Grupp K."/>
            <person name="Hu G."/>
            <person name="Lee T.H."/>
            <person name="Li J."/>
            <person name="Lin L."/>
            <person name="Liu T."/>
            <person name="Marler B.S."/>
            <person name="Page J.T."/>
            <person name="Roberts A.W."/>
            <person name="Romanel E."/>
            <person name="Sanders W.S."/>
            <person name="Szadkowski E."/>
            <person name="Tan X."/>
            <person name="Tang H."/>
            <person name="Xu C."/>
            <person name="Wang J."/>
            <person name="Wang Z."/>
            <person name="Zhang D."/>
            <person name="Zhang L."/>
            <person name="Ashrafi H."/>
            <person name="Bedon F."/>
            <person name="Bowers J.E."/>
            <person name="Brubaker C.L."/>
            <person name="Chee P.W."/>
            <person name="Das S."/>
            <person name="Gingle A.R."/>
            <person name="Haigler C.H."/>
            <person name="Harker D."/>
            <person name="Hoffmann L.V."/>
            <person name="Hovav R."/>
            <person name="Jones D.C."/>
            <person name="Lemke C."/>
            <person name="Mansoor S."/>
            <person name="ur Rahman M."/>
            <person name="Rainville L.N."/>
            <person name="Rambani A."/>
            <person name="Reddy U.K."/>
            <person name="Rong J.K."/>
            <person name="Saranga Y."/>
            <person name="Scheffler B.E."/>
            <person name="Scheffler J.A."/>
            <person name="Stelly D.M."/>
            <person name="Triplett B.A."/>
            <person name="Van Deynze A."/>
            <person name="Vaslin M.F."/>
            <person name="Waghmare V.N."/>
            <person name="Walford S.A."/>
            <person name="Wright R.J."/>
            <person name="Zaki E.A."/>
            <person name="Zhang T."/>
            <person name="Dennis E.S."/>
            <person name="Mayer K.F."/>
            <person name="Peterson D.G."/>
            <person name="Rokhsar D.S."/>
            <person name="Wang X."/>
            <person name="Schmutz J."/>
        </authorList>
    </citation>
    <scope>NUCLEOTIDE SEQUENCE [LARGE SCALE GENOMIC DNA]</scope>
</reference>
<dbReference type="Proteomes" id="UP000032304">
    <property type="component" value="Chromosome 6"/>
</dbReference>
<dbReference type="OMA" id="LPAEPCC"/>
<evidence type="ECO:0000313" key="1">
    <source>
        <dbReference type="EMBL" id="KJB38383.1"/>
    </source>
</evidence>
<dbReference type="EMBL" id="CM001745">
    <property type="protein sequence ID" value="KJB38383.1"/>
    <property type="molecule type" value="Genomic_DNA"/>
</dbReference>
<dbReference type="eggNOG" id="ENOG502S52C">
    <property type="taxonomic scope" value="Eukaryota"/>
</dbReference>
<dbReference type="InterPro" id="IPR006461">
    <property type="entry name" value="PLAC_motif_containing"/>
</dbReference>
<name>A0A0D2QGB0_GOSRA</name>
<gene>
    <name evidence="1" type="ORF">B456_006G252400</name>
</gene>